<reference evidence="2" key="1">
    <citation type="journal article" date="2015" name="Proc. Natl. Acad. Sci. U.S.A.">
        <title>Genome sequencing of adzuki bean (Vigna angularis) provides insight into high starch and low fat accumulation and domestication.</title>
        <authorList>
            <person name="Yang K."/>
            <person name="Tian Z."/>
            <person name="Chen C."/>
            <person name="Luo L."/>
            <person name="Zhao B."/>
            <person name="Wang Z."/>
            <person name="Yu L."/>
            <person name="Li Y."/>
            <person name="Sun Y."/>
            <person name="Li W."/>
            <person name="Chen Y."/>
            <person name="Li Y."/>
            <person name="Zhang Y."/>
            <person name="Ai D."/>
            <person name="Zhao J."/>
            <person name="Shang C."/>
            <person name="Ma Y."/>
            <person name="Wu B."/>
            <person name="Wang M."/>
            <person name="Gao L."/>
            <person name="Sun D."/>
            <person name="Zhang P."/>
            <person name="Guo F."/>
            <person name="Wang W."/>
            <person name="Li Y."/>
            <person name="Wang J."/>
            <person name="Varshney R.K."/>
            <person name="Wang J."/>
            <person name="Ling H.Q."/>
            <person name="Wan P."/>
        </authorList>
    </citation>
    <scope>NUCLEOTIDE SEQUENCE</scope>
    <source>
        <strain evidence="2">cv. Jingnong 6</strain>
    </source>
</reference>
<evidence type="ECO:0000313" key="1">
    <source>
        <dbReference type="EMBL" id="KOM55285.1"/>
    </source>
</evidence>
<proteinExistence type="predicted"/>
<organism evidence="1 2">
    <name type="scientific">Phaseolus angularis</name>
    <name type="common">Azuki bean</name>
    <name type="synonym">Vigna angularis</name>
    <dbReference type="NCBI Taxonomy" id="3914"/>
    <lineage>
        <taxon>Eukaryota</taxon>
        <taxon>Viridiplantae</taxon>
        <taxon>Streptophyta</taxon>
        <taxon>Embryophyta</taxon>
        <taxon>Tracheophyta</taxon>
        <taxon>Spermatophyta</taxon>
        <taxon>Magnoliopsida</taxon>
        <taxon>eudicotyledons</taxon>
        <taxon>Gunneridae</taxon>
        <taxon>Pentapetalae</taxon>
        <taxon>rosids</taxon>
        <taxon>fabids</taxon>
        <taxon>Fabales</taxon>
        <taxon>Fabaceae</taxon>
        <taxon>Papilionoideae</taxon>
        <taxon>50 kb inversion clade</taxon>
        <taxon>NPAAA clade</taxon>
        <taxon>indigoferoid/millettioid clade</taxon>
        <taxon>Phaseoleae</taxon>
        <taxon>Vigna</taxon>
    </lineage>
</organism>
<dbReference type="Proteomes" id="UP000053144">
    <property type="component" value="Chromosome 10"/>
</dbReference>
<gene>
    <name evidence="1" type="ORF">LR48_Vigan10g117700</name>
</gene>
<evidence type="ECO:0000313" key="2">
    <source>
        <dbReference type="Proteomes" id="UP000053144"/>
    </source>
</evidence>
<accession>A0A0L9VJQ5</accession>
<dbReference type="AlphaFoldDB" id="A0A0L9VJQ5"/>
<dbReference type="EMBL" id="CM003380">
    <property type="protein sequence ID" value="KOM55285.1"/>
    <property type="molecule type" value="Genomic_DNA"/>
</dbReference>
<name>A0A0L9VJQ5_PHAAN</name>
<dbReference type="Gramene" id="KOM55285">
    <property type="protein sequence ID" value="KOM55285"/>
    <property type="gene ID" value="LR48_Vigan10g117700"/>
</dbReference>
<sequence>MVIGNGLRKLPMDISADNTVGKCFEFMKSEIGFPFPIFEGVNPSPPISPFSVARRLLREGFLVEGCSHVFGSLLLKVCACYNFVEGKFVVVQKPETLSCVTDHLGKF</sequence>
<protein>
    <submittedName>
        <fullName evidence="1">Uncharacterized protein</fullName>
    </submittedName>
</protein>